<dbReference type="GO" id="GO:0000422">
    <property type="term" value="P:autophagy of mitochondrion"/>
    <property type="evidence" value="ECO:0007669"/>
    <property type="project" value="TreeGrafter"/>
</dbReference>
<dbReference type="InterPro" id="IPR007135">
    <property type="entry name" value="Atg3/Atg10"/>
</dbReference>
<keyword evidence="8" id="KW-0072">Autophagy</keyword>
<evidence type="ECO:0000256" key="6">
    <source>
        <dbReference type="ARBA" id="ARBA00022786"/>
    </source>
</evidence>
<evidence type="ECO:0000256" key="2">
    <source>
        <dbReference type="ARBA" id="ARBA00007683"/>
    </source>
</evidence>
<dbReference type="PANTHER" id="PTHR12866:SF2">
    <property type="entry name" value="UBIQUITIN-LIKE-CONJUGATING ENZYME ATG3"/>
    <property type="match status" value="1"/>
</dbReference>
<comment type="similarity">
    <text evidence="2">Belongs to the ATG3 family.</text>
</comment>
<dbReference type="GO" id="GO:0044804">
    <property type="term" value="P:nucleophagy"/>
    <property type="evidence" value="ECO:0007669"/>
    <property type="project" value="TreeGrafter"/>
</dbReference>
<accession>A0A1B6FSX8</accession>
<evidence type="ECO:0000256" key="9">
    <source>
        <dbReference type="ARBA" id="ARBA00034553"/>
    </source>
</evidence>
<protein>
    <recommendedName>
        <fullName evidence="3">Ubiquitin-like-conjugating enzyme ATG3</fullName>
    </recommendedName>
    <alternativeName>
        <fullName evidence="9">Autophagy-related protein 3</fullName>
    </alternativeName>
</protein>
<dbReference type="GO" id="GO:0000045">
    <property type="term" value="P:autophagosome assembly"/>
    <property type="evidence" value="ECO:0007669"/>
    <property type="project" value="TreeGrafter"/>
</dbReference>
<sequence>LQFDEDDWVDTAQFFSSDAVSEKVTELKIKTDQKSAAYYASAADESGQEEDDDDEEAVDMDEFLANNLVDDCQIAEKSVKEDTDVEAVKCDVLKIRTYDLHITYDKYYQTPRFWLRGY</sequence>
<keyword evidence="5" id="KW-0963">Cytoplasm</keyword>
<evidence type="ECO:0000256" key="1">
    <source>
        <dbReference type="ARBA" id="ARBA00004496"/>
    </source>
</evidence>
<dbReference type="PANTHER" id="PTHR12866">
    <property type="entry name" value="UBIQUITIN-LIKE-CONJUGATING ENZYME ATG3"/>
    <property type="match status" value="1"/>
</dbReference>
<reference evidence="10" key="1">
    <citation type="submission" date="2015-11" db="EMBL/GenBank/DDBJ databases">
        <title>De novo transcriptome assembly of four potential Pierce s Disease insect vectors from Arizona vineyards.</title>
        <authorList>
            <person name="Tassone E.E."/>
        </authorList>
    </citation>
    <scope>NUCLEOTIDE SEQUENCE</scope>
</reference>
<evidence type="ECO:0000256" key="3">
    <source>
        <dbReference type="ARBA" id="ARBA00017573"/>
    </source>
</evidence>
<evidence type="ECO:0000256" key="4">
    <source>
        <dbReference type="ARBA" id="ARBA00022448"/>
    </source>
</evidence>
<dbReference type="EMBL" id="GECZ01016457">
    <property type="protein sequence ID" value="JAS53312.1"/>
    <property type="molecule type" value="Transcribed_RNA"/>
</dbReference>
<evidence type="ECO:0000256" key="7">
    <source>
        <dbReference type="ARBA" id="ARBA00022927"/>
    </source>
</evidence>
<dbReference type="GO" id="GO:0005829">
    <property type="term" value="C:cytosol"/>
    <property type="evidence" value="ECO:0007669"/>
    <property type="project" value="TreeGrafter"/>
</dbReference>
<dbReference type="Pfam" id="PF03987">
    <property type="entry name" value="Autophagy_act_C"/>
    <property type="match status" value="1"/>
</dbReference>
<dbReference type="GO" id="GO:0000407">
    <property type="term" value="C:phagophore assembly site"/>
    <property type="evidence" value="ECO:0007669"/>
    <property type="project" value="TreeGrafter"/>
</dbReference>
<feature type="non-terminal residue" evidence="10">
    <location>
        <position position="1"/>
    </location>
</feature>
<dbReference type="GO" id="GO:0061723">
    <property type="term" value="P:glycophagy"/>
    <property type="evidence" value="ECO:0007669"/>
    <property type="project" value="TreeGrafter"/>
</dbReference>
<dbReference type="AlphaFoldDB" id="A0A1B6FSX8"/>
<proteinExistence type="inferred from homology"/>
<keyword evidence="6" id="KW-0833">Ubl conjugation pathway</keyword>
<feature type="non-terminal residue" evidence="10">
    <location>
        <position position="118"/>
    </location>
</feature>
<dbReference type="GO" id="GO:0015031">
    <property type="term" value="P:protein transport"/>
    <property type="evidence" value="ECO:0007669"/>
    <property type="project" value="UniProtKB-KW"/>
</dbReference>
<name>A0A1B6FSX8_9HEMI</name>
<comment type="subcellular location">
    <subcellularLocation>
        <location evidence="1">Cytoplasm</location>
    </subcellularLocation>
</comment>
<evidence type="ECO:0000256" key="8">
    <source>
        <dbReference type="ARBA" id="ARBA00023006"/>
    </source>
</evidence>
<evidence type="ECO:0000313" key="10">
    <source>
        <dbReference type="EMBL" id="JAS53312.1"/>
    </source>
</evidence>
<evidence type="ECO:0000256" key="5">
    <source>
        <dbReference type="ARBA" id="ARBA00022490"/>
    </source>
</evidence>
<keyword evidence="7" id="KW-0653">Protein transport</keyword>
<keyword evidence="4" id="KW-0813">Transport</keyword>
<gene>
    <name evidence="10" type="ORF">g.46833</name>
</gene>
<dbReference type="GO" id="GO:0019776">
    <property type="term" value="F:Atg8-family ligase activity"/>
    <property type="evidence" value="ECO:0007669"/>
    <property type="project" value="TreeGrafter"/>
</dbReference>
<organism evidence="10">
    <name type="scientific">Cuerna arida</name>
    <dbReference type="NCBI Taxonomy" id="1464854"/>
    <lineage>
        <taxon>Eukaryota</taxon>
        <taxon>Metazoa</taxon>
        <taxon>Ecdysozoa</taxon>
        <taxon>Arthropoda</taxon>
        <taxon>Hexapoda</taxon>
        <taxon>Insecta</taxon>
        <taxon>Pterygota</taxon>
        <taxon>Neoptera</taxon>
        <taxon>Paraneoptera</taxon>
        <taxon>Hemiptera</taxon>
        <taxon>Auchenorrhyncha</taxon>
        <taxon>Membracoidea</taxon>
        <taxon>Cicadellidae</taxon>
        <taxon>Cicadellinae</taxon>
        <taxon>Proconiini</taxon>
        <taxon>Cuerna</taxon>
    </lineage>
</organism>